<protein>
    <submittedName>
        <fullName evidence="3">Hydroxyacylglutathione hydrolase</fullName>
        <ecNumber evidence="3">3.1.2.6</ecNumber>
    </submittedName>
</protein>
<reference evidence="3" key="1">
    <citation type="submission" date="2016-10" db="EMBL/GenBank/DDBJ databases">
        <title>Sequence of Gallionella enrichment culture.</title>
        <authorList>
            <person name="Poehlein A."/>
            <person name="Muehling M."/>
            <person name="Daniel R."/>
        </authorList>
    </citation>
    <scope>NUCLEOTIDE SEQUENCE</scope>
</reference>
<dbReference type="CDD" id="cd06262">
    <property type="entry name" value="metallo-hydrolase-like_MBL-fold"/>
    <property type="match status" value="1"/>
</dbReference>
<evidence type="ECO:0000259" key="2">
    <source>
        <dbReference type="SMART" id="SM00849"/>
    </source>
</evidence>
<dbReference type="EMBL" id="MLJW01001203">
    <property type="protein sequence ID" value="OIQ79502.1"/>
    <property type="molecule type" value="Genomic_DNA"/>
</dbReference>
<dbReference type="SUPFAM" id="SSF56281">
    <property type="entry name" value="Metallo-hydrolase/oxidoreductase"/>
    <property type="match status" value="1"/>
</dbReference>
<evidence type="ECO:0000313" key="3">
    <source>
        <dbReference type="EMBL" id="OIQ79502.1"/>
    </source>
</evidence>
<dbReference type="AlphaFoldDB" id="A0A1J5Q767"/>
<dbReference type="Pfam" id="PF00753">
    <property type="entry name" value="Lactamase_B"/>
    <property type="match status" value="1"/>
</dbReference>
<dbReference type="InterPro" id="IPR050855">
    <property type="entry name" value="NDM-1-like"/>
</dbReference>
<feature type="region of interest" description="Disordered" evidence="1">
    <location>
        <begin position="234"/>
        <end position="262"/>
    </location>
</feature>
<sequence>MRARPLTEVAPGVWTAVAETWTSLTTIVVAPDGSCLVVDPGISVAEVESLAVSVHERGWHVVAGFSTHAHWDHLLWSSALGDVPRWATARAVARAVRIRRDARVDAVNVAPGHELELLGRLTALPEGATEVPWAGPRALVVDHDGHSRGHAALVLPDTRVMLAGDMLSDLEIPLLDLDAADPLGDYRTGLDRLEDAVRRYDVRVVVPGHGHVGDTGELTRRFVADRVYLDGLEGTAGTAGRPRSTDPRLTLVPGPPSDLAPY</sequence>
<gene>
    <name evidence="3" type="primary">gloB_19</name>
    <name evidence="3" type="ORF">GALL_387650</name>
</gene>
<proteinExistence type="predicted"/>
<feature type="compositionally biased region" description="Pro residues" evidence="1">
    <location>
        <begin position="253"/>
        <end position="262"/>
    </location>
</feature>
<accession>A0A1J5Q767</accession>
<dbReference type="EC" id="3.1.2.6" evidence="3"/>
<dbReference type="PANTHER" id="PTHR42951">
    <property type="entry name" value="METALLO-BETA-LACTAMASE DOMAIN-CONTAINING"/>
    <property type="match status" value="1"/>
</dbReference>
<comment type="caution">
    <text evidence="3">The sequence shown here is derived from an EMBL/GenBank/DDBJ whole genome shotgun (WGS) entry which is preliminary data.</text>
</comment>
<dbReference type="Gene3D" id="3.60.15.10">
    <property type="entry name" value="Ribonuclease Z/Hydroxyacylglutathione hydrolase-like"/>
    <property type="match status" value="1"/>
</dbReference>
<feature type="domain" description="Metallo-beta-lactamase" evidence="2">
    <location>
        <begin position="22"/>
        <end position="209"/>
    </location>
</feature>
<dbReference type="GO" id="GO:0004416">
    <property type="term" value="F:hydroxyacylglutathione hydrolase activity"/>
    <property type="evidence" value="ECO:0007669"/>
    <property type="project" value="UniProtKB-EC"/>
</dbReference>
<evidence type="ECO:0000256" key="1">
    <source>
        <dbReference type="SAM" id="MobiDB-lite"/>
    </source>
</evidence>
<dbReference type="InterPro" id="IPR036866">
    <property type="entry name" value="RibonucZ/Hydroxyglut_hydro"/>
</dbReference>
<dbReference type="PANTHER" id="PTHR42951:SF22">
    <property type="entry name" value="METALLO BETA-LACTAMASE SUPERFAMILY LIPOPROTEIN"/>
    <property type="match status" value="1"/>
</dbReference>
<dbReference type="SMART" id="SM00849">
    <property type="entry name" value="Lactamase_B"/>
    <property type="match status" value="1"/>
</dbReference>
<keyword evidence="3" id="KW-0378">Hydrolase</keyword>
<dbReference type="InterPro" id="IPR001279">
    <property type="entry name" value="Metallo-B-lactamas"/>
</dbReference>
<organism evidence="3">
    <name type="scientific">mine drainage metagenome</name>
    <dbReference type="NCBI Taxonomy" id="410659"/>
    <lineage>
        <taxon>unclassified sequences</taxon>
        <taxon>metagenomes</taxon>
        <taxon>ecological metagenomes</taxon>
    </lineage>
</organism>
<name>A0A1J5Q767_9ZZZZ</name>